<name>A0A8X7NAC7_9BASI</name>
<proteinExistence type="predicted"/>
<comment type="caution">
    <text evidence="2">The sequence shown here is derived from an EMBL/GenBank/DDBJ whole genome shotgun (WGS) entry which is preliminary data.</text>
</comment>
<keyword evidence="3" id="KW-1185">Reference proteome</keyword>
<feature type="compositionally biased region" description="Basic and acidic residues" evidence="1">
    <location>
        <begin position="45"/>
        <end position="59"/>
    </location>
</feature>
<protein>
    <submittedName>
        <fullName evidence="2">Uncharacterized protein</fullName>
    </submittedName>
</protein>
<evidence type="ECO:0000256" key="1">
    <source>
        <dbReference type="SAM" id="MobiDB-lite"/>
    </source>
</evidence>
<feature type="compositionally biased region" description="Acidic residues" evidence="1">
    <location>
        <begin position="1"/>
        <end position="10"/>
    </location>
</feature>
<feature type="compositionally biased region" description="Basic and acidic residues" evidence="1">
    <location>
        <begin position="11"/>
        <end position="26"/>
    </location>
</feature>
<reference evidence="2" key="1">
    <citation type="submission" date="2016-04" db="EMBL/GenBank/DDBJ databases">
        <authorList>
            <person name="Nguyen H.D."/>
            <person name="Samba Siva P."/>
            <person name="Cullis J."/>
            <person name="Levesque C.A."/>
            <person name="Hambleton S."/>
        </authorList>
    </citation>
    <scope>NUCLEOTIDE SEQUENCE</scope>
    <source>
        <strain evidence="2">DAOMC 236422</strain>
    </source>
</reference>
<feature type="region of interest" description="Disordered" evidence="1">
    <location>
        <begin position="1"/>
        <end position="77"/>
    </location>
</feature>
<organism evidence="2 3">
    <name type="scientific">Tilletia walkeri</name>
    <dbReference type="NCBI Taxonomy" id="117179"/>
    <lineage>
        <taxon>Eukaryota</taxon>
        <taxon>Fungi</taxon>
        <taxon>Dikarya</taxon>
        <taxon>Basidiomycota</taxon>
        <taxon>Ustilaginomycotina</taxon>
        <taxon>Exobasidiomycetes</taxon>
        <taxon>Tilletiales</taxon>
        <taxon>Tilletiaceae</taxon>
        <taxon>Tilletia</taxon>
    </lineage>
</organism>
<feature type="compositionally biased region" description="Acidic residues" evidence="1">
    <location>
        <begin position="60"/>
        <end position="70"/>
    </location>
</feature>
<dbReference type="Proteomes" id="UP000078113">
    <property type="component" value="Unassembled WGS sequence"/>
</dbReference>
<gene>
    <name evidence="2" type="ORF">A4X09_0g2991</name>
</gene>
<sequence>MSADLDESSVDEDHSNNDDNSAREEEGSSGCGMIAPGPTHSGENAVRERPKEDNDKDSDGEIEEYDEDFDTSGSPSLAKVLHVLNQAGFFS</sequence>
<dbReference type="EMBL" id="LWDG02000098">
    <property type="protein sequence ID" value="KAE8269348.1"/>
    <property type="molecule type" value="Genomic_DNA"/>
</dbReference>
<dbReference type="AlphaFoldDB" id="A0A8X7NAC7"/>
<evidence type="ECO:0000313" key="2">
    <source>
        <dbReference type="EMBL" id="KAE8269348.1"/>
    </source>
</evidence>
<evidence type="ECO:0000313" key="3">
    <source>
        <dbReference type="Proteomes" id="UP000078113"/>
    </source>
</evidence>
<accession>A0A8X7NAC7</accession>
<reference evidence="2" key="2">
    <citation type="journal article" date="2019" name="IMA Fungus">
        <title>Genome sequencing and comparison of five Tilletia species to identify candidate genes for the detection of regulated species infecting wheat.</title>
        <authorList>
            <person name="Nguyen H.D.T."/>
            <person name="Sultana T."/>
            <person name="Kesanakurti P."/>
            <person name="Hambleton S."/>
        </authorList>
    </citation>
    <scope>NUCLEOTIDE SEQUENCE</scope>
    <source>
        <strain evidence="2">DAOMC 236422</strain>
    </source>
</reference>